<dbReference type="AlphaFoldDB" id="A0AAV0GJW9"/>
<protein>
    <submittedName>
        <fullName evidence="2">Uncharacterized protein</fullName>
    </submittedName>
</protein>
<evidence type="ECO:0000313" key="3">
    <source>
        <dbReference type="Proteomes" id="UP001152523"/>
    </source>
</evidence>
<accession>A0AAV0GJW9</accession>
<sequence>MPALPYNLPCPHKSNLCCLCSEAMAATNPQCLSSIESVLKKPTLDHDDYQCEVESSETWECIDRTTNAKSEDEESDGGDITEIKPKDYQDGLYVEICNSALAYYMDKHPGECYEFKSMKRGYWWIVWSTATYELVFCAENLNMDDKPLQNFRASVSCHHWRGPEVRQIDKCVLLKDGVEQFEEVDNFSVSMPEIPLEELQKRGREYENAVEMCRLALQDYQSNHPEECYEFVSLKKVKRCLNHGFEYKLVFLAKNMTLYDNPLATFQALGDHLVRAVETLDCKILE</sequence>
<feature type="region of interest" description="Disordered" evidence="1">
    <location>
        <begin position="64"/>
        <end position="83"/>
    </location>
</feature>
<proteinExistence type="predicted"/>
<dbReference type="EMBL" id="CAMAPF010001157">
    <property type="protein sequence ID" value="CAH9148254.1"/>
    <property type="molecule type" value="Genomic_DNA"/>
</dbReference>
<evidence type="ECO:0000256" key="1">
    <source>
        <dbReference type="SAM" id="MobiDB-lite"/>
    </source>
</evidence>
<name>A0AAV0GJW9_9ASTE</name>
<dbReference type="Proteomes" id="UP001152523">
    <property type="component" value="Unassembled WGS sequence"/>
</dbReference>
<gene>
    <name evidence="2" type="ORF">CEPIT_LOCUS44366</name>
</gene>
<keyword evidence="3" id="KW-1185">Reference proteome</keyword>
<comment type="caution">
    <text evidence="2">The sequence shown here is derived from an EMBL/GenBank/DDBJ whole genome shotgun (WGS) entry which is preliminary data.</text>
</comment>
<evidence type="ECO:0000313" key="2">
    <source>
        <dbReference type="EMBL" id="CAH9148254.1"/>
    </source>
</evidence>
<reference evidence="2" key="1">
    <citation type="submission" date="2022-07" db="EMBL/GenBank/DDBJ databases">
        <authorList>
            <person name="Macas J."/>
            <person name="Novak P."/>
            <person name="Neumann P."/>
        </authorList>
    </citation>
    <scope>NUCLEOTIDE SEQUENCE</scope>
</reference>
<organism evidence="2 3">
    <name type="scientific">Cuscuta epithymum</name>
    <dbReference type="NCBI Taxonomy" id="186058"/>
    <lineage>
        <taxon>Eukaryota</taxon>
        <taxon>Viridiplantae</taxon>
        <taxon>Streptophyta</taxon>
        <taxon>Embryophyta</taxon>
        <taxon>Tracheophyta</taxon>
        <taxon>Spermatophyta</taxon>
        <taxon>Magnoliopsida</taxon>
        <taxon>eudicotyledons</taxon>
        <taxon>Gunneridae</taxon>
        <taxon>Pentapetalae</taxon>
        <taxon>asterids</taxon>
        <taxon>lamiids</taxon>
        <taxon>Solanales</taxon>
        <taxon>Convolvulaceae</taxon>
        <taxon>Cuscuteae</taxon>
        <taxon>Cuscuta</taxon>
        <taxon>Cuscuta subgen. Cuscuta</taxon>
    </lineage>
</organism>